<dbReference type="AlphaFoldDB" id="A0A1Y6C4C0"/>
<gene>
    <name evidence="1" type="ORF">SAMN06296036_112130</name>
</gene>
<keyword evidence="2" id="KW-1185">Reference proteome</keyword>
<organism evidence="1 2">
    <name type="scientific">Pseudobacteriovorax antillogorgiicola</name>
    <dbReference type="NCBI Taxonomy" id="1513793"/>
    <lineage>
        <taxon>Bacteria</taxon>
        <taxon>Pseudomonadati</taxon>
        <taxon>Bdellovibrionota</taxon>
        <taxon>Oligoflexia</taxon>
        <taxon>Oligoflexales</taxon>
        <taxon>Pseudobacteriovoracaceae</taxon>
        <taxon>Pseudobacteriovorax</taxon>
    </lineage>
</organism>
<name>A0A1Y6C4C0_9BACT</name>
<evidence type="ECO:0000313" key="1">
    <source>
        <dbReference type="EMBL" id="SMF41062.1"/>
    </source>
</evidence>
<sequence length="492" mass="55866">MRIFSEEGRISIILAIFGSVVTTVSIQMSHSALQNKQTVQARDILYQRLERANLSAITRLQAWLDKKRIKPGEANIPHEGMLVKIPQLEISTEQFLADIEEQVGRPRFDDYVTIKAIGSPNSGNGRLTIEAFSPRIKGLSVKTNAVISMPFSDGASGQRLEEVFNIQPVDLNRPVDYLIVFDTSSSMKRILERVSYSLEKVLQENPFPLDSRMAVLHTLAATKTPRSREPDPRINGINRYKLRFDPGFLRLVSQTSVERYIEVFPQARGSYREELCSSWFHPMEKIQDSFCMTRALQANFSPIGIEAGMKAFSQLMRLQDGPLFRKHAVVNVIFISDTHEPGRKVDWAYTGYSSIRSIVYSNSPSISGIKFHGLVPWEERCTGENLYGESYQNWISPSGGTKHDICDFNYQDFFRNMADNSVSMSSRRIQLNYLPQSIIEVKVNGKALAEIPDTVDGGWEARDLIGKLDPQKKYSIQVVYKSSGRKSFEERR</sequence>
<evidence type="ECO:0000313" key="2">
    <source>
        <dbReference type="Proteomes" id="UP000192907"/>
    </source>
</evidence>
<protein>
    <submittedName>
        <fullName evidence="1">Uncharacterized protein</fullName>
    </submittedName>
</protein>
<reference evidence="2" key="1">
    <citation type="submission" date="2017-04" db="EMBL/GenBank/DDBJ databases">
        <authorList>
            <person name="Varghese N."/>
            <person name="Submissions S."/>
        </authorList>
    </citation>
    <scope>NUCLEOTIDE SEQUENCE [LARGE SCALE GENOMIC DNA]</scope>
    <source>
        <strain evidence="2">RKEM611</strain>
    </source>
</reference>
<accession>A0A1Y6C4C0</accession>
<dbReference type="EMBL" id="FWZT01000012">
    <property type="protein sequence ID" value="SMF41062.1"/>
    <property type="molecule type" value="Genomic_DNA"/>
</dbReference>
<proteinExistence type="predicted"/>
<dbReference type="Proteomes" id="UP000192907">
    <property type="component" value="Unassembled WGS sequence"/>
</dbReference>
<dbReference type="RefSeq" id="WP_132320537.1">
    <property type="nucleotide sequence ID" value="NZ_FWZT01000012.1"/>
</dbReference>